<dbReference type="PANTHER" id="PTHR23502:SF47">
    <property type="entry name" value="MAJOR FACILITATOR SUPERFAMILY (MFS) PROFILE DOMAIN-CONTAINING PROTEIN-RELATED"/>
    <property type="match status" value="1"/>
</dbReference>
<organism evidence="8 9">
    <name type="scientific">Glarea lozoyensis (strain ATCC 74030 / MF5533)</name>
    <dbReference type="NCBI Taxonomy" id="1104152"/>
    <lineage>
        <taxon>Eukaryota</taxon>
        <taxon>Fungi</taxon>
        <taxon>Dikarya</taxon>
        <taxon>Ascomycota</taxon>
        <taxon>Pezizomycotina</taxon>
        <taxon>Leotiomycetes</taxon>
        <taxon>Helotiales</taxon>
        <taxon>Helotiaceae</taxon>
        <taxon>Glarea</taxon>
    </lineage>
</organism>
<feature type="transmembrane region" description="Helical" evidence="6">
    <location>
        <begin position="230"/>
        <end position="251"/>
    </location>
</feature>
<keyword evidence="2 6" id="KW-0812">Transmembrane</keyword>
<evidence type="ECO:0000313" key="8">
    <source>
        <dbReference type="EMBL" id="EHK98556.1"/>
    </source>
</evidence>
<feature type="transmembrane region" description="Helical" evidence="6">
    <location>
        <begin position="166"/>
        <end position="190"/>
    </location>
</feature>
<dbReference type="PROSITE" id="PS50850">
    <property type="entry name" value="MFS"/>
    <property type="match status" value="1"/>
</dbReference>
<feature type="compositionally biased region" description="Basic and acidic residues" evidence="5">
    <location>
        <begin position="1"/>
        <end position="12"/>
    </location>
</feature>
<dbReference type="EMBL" id="AGUE01000144">
    <property type="protein sequence ID" value="EHK98556.1"/>
    <property type="molecule type" value="Genomic_DNA"/>
</dbReference>
<dbReference type="Proteomes" id="UP000005446">
    <property type="component" value="Unassembled WGS sequence"/>
</dbReference>
<evidence type="ECO:0000256" key="4">
    <source>
        <dbReference type="ARBA" id="ARBA00023136"/>
    </source>
</evidence>
<evidence type="ECO:0000256" key="6">
    <source>
        <dbReference type="SAM" id="Phobius"/>
    </source>
</evidence>
<feature type="transmembrane region" description="Helical" evidence="6">
    <location>
        <begin position="303"/>
        <end position="329"/>
    </location>
</feature>
<dbReference type="InterPro" id="IPR011701">
    <property type="entry name" value="MFS"/>
</dbReference>
<dbReference type="PANTHER" id="PTHR23502">
    <property type="entry name" value="MAJOR FACILITATOR SUPERFAMILY"/>
    <property type="match status" value="1"/>
</dbReference>
<dbReference type="SUPFAM" id="SSF103473">
    <property type="entry name" value="MFS general substrate transporter"/>
    <property type="match status" value="1"/>
</dbReference>
<protein>
    <submittedName>
        <fullName evidence="8">Putative Uncharacterized transporter C36.03c</fullName>
    </submittedName>
</protein>
<feature type="transmembrane region" description="Helical" evidence="6">
    <location>
        <begin position="138"/>
        <end position="159"/>
    </location>
</feature>
<reference evidence="8 9" key="1">
    <citation type="journal article" date="2012" name="Eukaryot. Cell">
        <title>Genome sequence of the fungus Glarea lozoyensis: the first genome sequence of a species from the Helotiaceae family.</title>
        <authorList>
            <person name="Youssar L."/>
            <person name="Gruening B.A."/>
            <person name="Erxleben A."/>
            <person name="Guenther S."/>
            <person name="Huettel W."/>
        </authorList>
    </citation>
    <scope>NUCLEOTIDE SEQUENCE [LARGE SCALE GENOMIC DNA]</scope>
    <source>
        <strain evidence="9">ATCC 74030 / MF5533</strain>
    </source>
</reference>
<evidence type="ECO:0000313" key="9">
    <source>
        <dbReference type="Proteomes" id="UP000005446"/>
    </source>
</evidence>
<evidence type="ECO:0000256" key="1">
    <source>
        <dbReference type="ARBA" id="ARBA00004141"/>
    </source>
</evidence>
<dbReference type="InterPro" id="IPR020846">
    <property type="entry name" value="MFS_dom"/>
</dbReference>
<feature type="transmembrane region" description="Helical" evidence="6">
    <location>
        <begin position="272"/>
        <end position="291"/>
    </location>
</feature>
<dbReference type="Pfam" id="PF07690">
    <property type="entry name" value="MFS_1"/>
    <property type="match status" value="1"/>
</dbReference>
<comment type="subcellular location">
    <subcellularLocation>
        <location evidence="1">Membrane</location>
        <topology evidence="1">Multi-pass membrane protein</topology>
    </subcellularLocation>
</comment>
<dbReference type="GO" id="GO:0005886">
    <property type="term" value="C:plasma membrane"/>
    <property type="evidence" value="ECO:0007669"/>
    <property type="project" value="TreeGrafter"/>
</dbReference>
<feature type="transmembrane region" description="Helical" evidence="6">
    <location>
        <begin position="341"/>
        <end position="361"/>
    </location>
</feature>
<comment type="caution">
    <text evidence="8">The sequence shown here is derived from an EMBL/GenBank/DDBJ whole genome shotgun (WGS) entry which is preliminary data.</text>
</comment>
<dbReference type="InParanoid" id="H0ESG1"/>
<dbReference type="AlphaFoldDB" id="H0ESG1"/>
<keyword evidence="4 6" id="KW-0472">Membrane</keyword>
<keyword evidence="9" id="KW-1185">Reference proteome</keyword>
<evidence type="ECO:0000256" key="5">
    <source>
        <dbReference type="SAM" id="MobiDB-lite"/>
    </source>
</evidence>
<feature type="domain" description="Major facilitator superfamily (MFS) profile" evidence="7">
    <location>
        <begin position="1"/>
        <end position="373"/>
    </location>
</feature>
<keyword evidence="3 6" id="KW-1133">Transmembrane helix</keyword>
<dbReference type="HOGENOM" id="CLU_008455_11_4_1"/>
<feature type="region of interest" description="Disordered" evidence="5">
    <location>
        <begin position="1"/>
        <end position="53"/>
    </location>
</feature>
<dbReference type="OrthoDB" id="446368at2759"/>
<dbReference type="InterPro" id="IPR036259">
    <property type="entry name" value="MFS_trans_sf"/>
</dbReference>
<evidence type="ECO:0000256" key="3">
    <source>
        <dbReference type="ARBA" id="ARBA00022989"/>
    </source>
</evidence>
<dbReference type="Gene3D" id="1.20.1250.20">
    <property type="entry name" value="MFS general substrate transporter like domains"/>
    <property type="match status" value="1"/>
</dbReference>
<evidence type="ECO:0000256" key="2">
    <source>
        <dbReference type="ARBA" id="ARBA00022692"/>
    </source>
</evidence>
<evidence type="ECO:0000259" key="7">
    <source>
        <dbReference type="PROSITE" id="PS50850"/>
    </source>
</evidence>
<dbReference type="GO" id="GO:0022857">
    <property type="term" value="F:transmembrane transporter activity"/>
    <property type="evidence" value="ECO:0007669"/>
    <property type="project" value="InterPro"/>
</dbReference>
<feature type="compositionally biased region" description="Polar residues" evidence="5">
    <location>
        <begin position="35"/>
        <end position="46"/>
    </location>
</feature>
<proteinExistence type="predicted"/>
<dbReference type="Gene3D" id="1.20.1720.10">
    <property type="entry name" value="Multidrug resistance protein D"/>
    <property type="match status" value="1"/>
</dbReference>
<accession>H0ESG1</accession>
<sequence>MDHHGDRNEKTPSHTLLTESGRLEELHTVLDNGDETTSSSAKQSTHIGDKKSDVEKSISLGEYVDNSDVTEKIESKKGEAQNTAVMPNEQEKDPNLVGWEGELYGRRKPLFVGYFIFAIFQIPVAVARNVETIMLFRFLQGVFGASTMAIIGGALADFWGPVERGLALGLFTGAVFIGPVAGPIAGGFIVMNNNLGWISEISPSGTCSALLQSYPVAFQEQRHWNLGVGALPFLGITVGVMAGVAVVVYTSQTRFKRKMLANGGKPIPEERLLPMILGAILLPIGLFWFAWTSSPSVHWAAQVLAGIPIGLAVELVLLQGMSYIIDVYLMYANSALAGNTFVRSLFGAGFPMFAAAMFHSLGVDWATKNKELE</sequence>
<feature type="transmembrane region" description="Helical" evidence="6">
    <location>
        <begin position="109"/>
        <end position="126"/>
    </location>
</feature>
<name>H0ESG1_GLAL7</name>
<gene>
    <name evidence="8" type="ORF">M7I_5644</name>
</gene>